<evidence type="ECO:0000256" key="1">
    <source>
        <dbReference type="ARBA" id="ARBA00023125"/>
    </source>
</evidence>
<dbReference type="InterPro" id="IPR000551">
    <property type="entry name" value="MerR-type_HTH_dom"/>
</dbReference>
<dbReference type="CDD" id="cd00592">
    <property type="entry name" value="HTH_MerR-like"/>
    <property type="match status" value="1"/>
</dbReference>
<dbReference type="InterPro" id="IPR047057">
    <property type="entry name" value="MerR_fam"/>
</dbReference>
<dbReference type="InterPro" id="IPR009061">
    <property type="entry name" value="DNA-bd_dom_put_sf"/>
</dbReference>
<accession>A0ABV7Y4T1</accession>
<dbReference type="RefSeq" id="WP_205122021.1">
    <property type="nucleotide sequence ID" value="NZ_JAFBCM010000001.1"/>
</dbReference>
<protein>
    <submittedName>
        <fullName evidence="3">MerR family transcriptional regulator</fullName>
    </submittedName>
</protein>
<feature type="domain" description="HTH merR-type" evidence="2">
    <location>
        <begin position="4"/>
        <end position="73"/>
    </location>
</feature>
<dbReference type="PANTHER" id="PTHR30204">
    <property type="entry name" value="REDOX-CYCLING DRUG-SENSING TRANSCRIPTIONAL ACTIVATOR SOXR"/>
    <property type="match status" value="1"/>
</dbReference>
<dbReference type="PROSITE" id="PS50937">
    <property type="entry name" value="HTH_MERR_2"/>
    <property type="match status" value="1"/>
</dbReference>
<evidence type="ECO:0000313" key="3">
    <source>
        <dbReference type="EMBL" id="MFC3759606.1"/>
    </source>
</evidence>
<reference evidence="4" key="1">
    <citation type="journal article" date="2019" name="Int. J. Syst. Evol. Microbiol.">
        <title>The Global Catalogue of Microorganisms (GCM) 10K type strain sequencing project: providing services to taxonomists for standard genome sequencing and annotation.</title>
        <authorList>
            <consortium name="The Broad Institute Genomics Platform"/>
            <consortium name="The Broad Institute Genome Sequencing Center for Infectious Disease"/>
            <person name="Wu L."/>
            <person name="Ma J."/>
        </authorList>
    </citation>
    <scope>NUCLEOTIDE SEQUENCE [LARGE SCALE GENOMIC DNA]</scope>
    <source>
        <strain evidence="4">CGMCC 4.7241</strain>
    </source>
</reference>
<gene>
    <name evidence="3" type="ORF">ACFOUW_02030</name>
</gene>
<dbReference type="PANTHER" id="PTHR30204:SF93">
    <property type="entry name" value="HTH MERR-TYPE DOMAIN-CONTAINING PROTEIN"/>
    <property type="match status" value="1"/>
</dbReference>
<proteinExistence type="predicted"/>
<name>A0ABV7Y4T1_9ACTN</name>
<dbReference type="EMBL" id="JBHRZH010000001">
    <property type="protein sequence ID" value="MFC3759606.1"/>
    <property type="molecule type" value="Genomic_DNA"/>
</dbReference>
<comment type="caution">
    <text evidence="3">The sequence shown here is derived from an EMBL/GenBank/DDBJ whole genome shotgun (WGS) entry which is preliminary data.</text>
</comment>
<dbReference type="Gene3D" id="1.10.1660.10">
    <property type="match status" value="1"/>
</dbReference>
<organism evidence="3 4">
    <name type="scientific">Tenggerimyces flavus</name>
    <dbReference type="NCBI Taxonomy" id="1708749"/>
    <lineage>
        <taxon>Bacteria</taxon>
        <taxon>Bacillati</taxon>
        <taxon>Actinomycetota</taxon>
        <taxon>Actinomycetes</taxon>
        <taxon>Propionibacteriales</taxon>
        <taxon>Nocardioidaceae</taxon>
        <taxon>Tenggerimyces</taxon>
    </lineage>
</organism>
<keyword evidence="4" id="KW-1185">Reference proteome</keyword>
<dbReference type="PRINTS" id="PR00040">
    <property type="entry name" value="HTHMERR"/>
</dbReference>
<sequence length="247" mass="27068">MTTGLRIGEVARIAGTTTRAIRHYHQVGLLPEPERKDNGYRTYSVRELVQLLRVRRFVELGLALDEIRDVLASPETELPDVLEELDAELARQETAIRDRRALLAAMRTTHADEPTLTADLAGVLRELAAVAPGHPGLARERDALQLLTSLAPDRAGEVAEFYRTLLSDSSSASRMVELGDRIERLPNDASDAELKPLAQALVDVFRLPSNESSSTASDSLVLGLVMAELRPVQRRLYELVAGKVGGS</sequence>
<evidence type="ECO:0000313" key="4">
    <source>
        <dbReference type="Proteomes" id="UP001595699"/>
    </source>
</evidence>
<dbReference type="SUPFAM" id="SSF46955">
    <property type="entry name" value="Putative DNA-binding domain"/>
    <property type="match status" value="1"/>
</dbReference>
<dbReference type="Proteomes" id="UP001595699">
    <property type="component" value="Unassembled WGS sequence"/>
</dbReference>
<dbReference type="SMART" id="SM00422">
    <property type="entry name" value="HTH_MERR"/>
    <property type="match status" value="1"/>
</dbReference>
<dbReference type="Pfam" id="PF13411">
    <property type="entry name" value="MerR_1"/>
    <property type="match status" value="1"/>
</dbReference>
<keyword evidence="1" id="KW-0238">DNA-binding</keyword>
<evidence type="ECO:0000259" key="2">
    <source>
        <dbReference type="PROSITE" id="PS50937"/>
    </source>
</evidence>